<dbReference type="Gene3D" id="3.20.20.190">
    <property type="entry name" value="Phosphatidylinositol (PI) phosphodiesterase"/>
    <property type="match status" value="1"/>
</dbReference>
<evidence type="ECO:0000313" key="3">
    <source>
        <dbReference type="EMBL" id="AZR06698.1"/>
    </source>
</evidence>
<dbReference type="GO" id="GO:0006644">
    <property type="term" value="P:phospholipid metabolic process"/>
    <property type="evidence" value="ECO:0007669"/>
    <property type="project" value="TreeGrafter"/>
</dbReference>
<gene>
    <name evidence="3" type="ORF">EBQ10_04885</name>
</gene>
<dbReference type="InterPro" id="IPR030395">
    <property type="entry name" value="GP_PDE_dom"/>
</dbReference>
<dbReference type="Pfam" id="PF03009">
    <property type="entry name" value="GDPD"/>
    <property type="match status" value="1"/>
</dbReference>
<sequence>MKKIVYCMTAVAFLLAFGLVQALNVSAVASQSSCPSWETQYEQLRTPPVGNKVITARHRGAFDGFLPENSMGAFVKAFQNCASAVETDVRKTADGQLVLFHDINIGKMLEPTYDPETNTGPNQRLSEITYAELSRKHLLRPNRQETHYVVPTVNELINYVIDNDVNSLIHLEIKDPTAILEVARLLRDHHQVNPNAHILKRVVIKFNMGEYPTPAQWKAALEKEGIVADYTLMPVIAPVTAQRINVGSEIPNPEELELTTNASRAVAHWGKAPMELAPIIEVVVKDSSEFLYTEPRTHSSFGNYAAPTKLSLDNVKKGTVAEFVALTHFYRKNLGAFVPVPDYGLFTKGPRAGFTVPNTFGDHTPIAVTDAFFNNDSSCCYAVEDRRYSTEIASEAHDWRINLDWQHSIGANILTADDTDSIEMYSQQHGYLNSVARPNPQPASKEMNSVLKLLAEGHSVPDSALVKIKGWNGASASTWGGQVCLWSDPGYYLWTIACSIERGGYSPVLEIHTVGKGKMLIRDPQSLQCLTADPAVSEVISWKDDCNHENAHWTRTPAHRFLDSNGREINFQWDDRYSYGYPFAYNFLSRGDTSTWSQWLLEPFDVDSNDPYK</sequence>
<organism evidence="3 4">
    <name type="scientific">Trueperella pyogenes</name>
    <dbReference type="NCBI Taxonomy" id="1661"/>
    <lineage>
        <taxon>Bacteria</taxon>
        <taxon>Bacillati</taxon>
        <taxon>Actinomycetota</taxon>
        <taxon>Actinomycetes</taxon>
        <taxon>Actinomycetales</taxon>
        <taxon>Actinomycetaceae</taxon>
        <taxon>Trueperella</taxon>
    </lineage>
</organism>
<dbReference type="GO" id="GO:0070291">
    <property type="term" value="P:N-acylethanolamine metabolic process"/>
    <property type="evidence" value="ECO:0007669"/>
    <property type="project" value="TreeGrafter"/>
</dbReference>
<dbReference type="Proteomes" id="UP000275951">
    <property type="component" value="Chromosome"/>
</dbReference>
<feature type="domain" description="GP-PDE" evidence="2">
    <location>
        <begin position="53"/>
        <end position="179"/>
    </location>
</feature>
<dbReference type="AlphaFoldDB" id="A0A3Q9GK22"/>
<dbReference type="RefSeq" id="WP_080753898.1">
    <property type="nucleotide sequence ID" value="NZ_CP033905.1"/>
</dbReference>
<keyword evidence="1" id="KW-0732">Signal</keyword>
<accession>A0A3Q9GK22</accession>
<dbReference type="SUPFAM" id="SSF51695">
    <property type="entry name" value="PLC-like phosphodiesterases"/>
    <property type="match status" value="1"/>
</dbReference>
<feature type="signal peptide" evidence="1">
    <location>
        <begin position="1"/>
        <end position="22"/>
    </location>
</feature>
<dbReference type="GO" id="GO:0006580">
    <property type="term" value="P:ethanolamine metabolic process"/>
    <property type="evidence" value="ECO:0007669"/>
    <property type="project" value="TreeGrafter"/>
</dbReference>
<proteinExistence type="predicted"/>
<evidence type="ECO:0000256" key="1">
    <source>
        <dbReference type="SAM" id="SignalP"/>
    </source>
</evidence>
<reference evidence="3 4" key="1">
    <citation type="submission" date="2018-11" db="EMBL/GenBank/DDBJ databases">
        <title>Multidrug-resistant genes are associated with an 42-kb island TGI1 carrying a complex class 1 integron in a Trueperella pyogenes.</title>
        <authorList>
            <person name="Dong W."/>
        </authorList>
    </citation>
    <scope>NUCLEOTIDE SEQUENCE [LARGE SCALE GENOMIC DNA]</scope>
    <source>
        <strain evidence="3 4">TP4</strain>
    </source>
</reference>
<protein>
    <recommendedName>
        <fullName evidence="2">GP-PDE domain-containing protein</fullName>
    </recommendedName>
</protein>
<evidence type="ECO:0000313" key="4">
    <source>
        <dbReference type="Proteomes" id="UP000275951"/>
    </source>
</evidence>
<dbReference type="PROSITE" id="PS51704">
    <property type="entry name" value="GP_PDE"/>
    <property type="match status" value="1"/>
</dbReference>
<dbReference type="InterPro" id="IPR017946">
    <property type="entry name" value="PLC-like_Pdiesterase_TIM-brl"/>
</dbReference>
<dbReference type="PANTHER" id="PTHR46320">
    <property type="entry name" value="GLYCEROPHOSPHODIESTER PHOSPHODIESTERASE 1"/>
    <property type="match status" value="1"/>
</dbReference>
<feature type="chain" id="PRO_5038442678" description="GP-PDE domain-containing protein" evidence="1">
    <location>
        <begin position="23"/>
        <end position="613"/>
    </location>
</feature>
<dbReference type="GO" id="GO:0005886">
    <property type="term" value="C:plasma membrane"/>
    <property type="evidence" value="ECO:0007669"/>
    <property type="project" value="TreeGrafter"/>
</dbReference>
<evidence type="ECO:0000259" key="2">
    <source>
        <dbReference type="PROSITE" id="PS51704"/>
    </source>
</evidence>
<name>A0A3Q9GK22_9ACTO</name>
<dbReference type="CDD" id="cd08566">
    <property type="entry name" value="GDPD_AtGDE_like"/>
    <property type="match status" value="1"/>
</dbReference>
<dbReference type="EMBL" id="CP033905">
    <property type="protein sequence ID" value="AZR06698.1"/>
    <property type="molecule type" value="Genomic_DNA"/>
</dbReference>
<dbReference type="GO" id="GO:0008889">
    <property type="term" value="F:glycerophosphodiester phosphodiesterase activity"/>
    <property type="evidence" value="ECO:0007669"/>
    <property type="project" value="TreeGrafter"/>
</dbReference>
<dbReference type="PANTHER" id="PTHR46320:SF1">
    <property type="entry name" value="GLYCEROPHOSPHODIESTER PHOSPHODIESTERASE 1"/>
    <property type="match status" value="1"/>
</dbReference>